<organism evidence="4 5">
    <name type="scientific">Polaromonas eurypsychrophila</name>
    <dbReference type="NCBI Taxonomy" id="1614635"/>
    <lineage>
        <taxon>Bacteria</taxon>
        <taxon>Pseudomonadati</taxon>
        <taxon>Pseudomonadota</taxon>
        <taxon>Betaproteobacteria</taxon>
        <taxon>Burkholderiales</taxon>
        <taxon>Comamonadaceae</taxon>
        <taxon>Polaromonas</taxon>
    </lineage>
</organism>
<evidence type="ECO:0000256" key="2">
    <source>
        <dbReference type="SAM" id="SignalP"/>
    </source>
</evidence>
<dbReference type="Pfam" id="PF00990">
    <property type="entry name" value="GGDEF"/>
    <property type="match status" value="1"/>
</dbReference>
<dbReference type="PANTHER" id="PTHR44757">
    <property type="entry name" value="DIGUANYLATE CYCLASE DGCP"/>
    <property type="match status" value="1"/>
</dbReference>
<feature type="transmembrane region" description="Helical" evidence="1">
    <location>
        <begin position="329"/>
        <end position="347"/>
    </location>
</feature>
<dbReference type="Gene3D" id="3.30.70.270">
    <property type="match status" value="1"/>
</dbReference>
<dbReference type="Gene3D" id="2.60.40.2380">
    <property type="match status" value="1"/>
</dbReference>
<comment type="caution">
    <text evidence="4">The sequence shown here is derived from an EMBL/GenBank/DDBJ whole genome shotgun (WGS) entry which is preliminary data.</text>
</comment>
<feature type="transmembrane region" description="Helical" evidence="1">
    <location>
        <begin position="239"/>
        <end position="259"/>
    </location>
</feature>
<dbReference type="SMART" id="SM00267">
    <property type="entry name" value="GGDEF"/>
    <property type="match status" value="1"/>
</dbReference>
<feature type="transmembrane region" description="Helical" evidence="1">
    <location>
        <begin position="362"/>
        <end position="379"/>
    </location>
</feature>
<dbReference type="Proteomes" id="UP000620596">
    <property type="component" value="Unassembled WGS sequence"/>
</dbReference>
<feature type="transmembrane region" description="Helical" evidence="1">
    <location>
        <begin position="179"/>
        <end position="200"/>
    </location>
</feature>
<evidence type="ECO:0000313" key="4">
    <source>
        <dbReference type="EMBL" id="GGA88708.1"/>
    </source>
</evidence>
<dbReference type="InterPro" id="IPR011622">
    <property type="entry name" value="7TMR_DISM_rcpt_extracell_dom2"/>
</dbReference>
<feature type="transmembrane region" description="Helical" evidence="1">
    <location>
        <begin position="212"/>
        <end position="233"/>
    </location>
</feature>
<dbReference type="AlphaFoldDB" id="A0A916S8D9"/>
<feature type="signal peptide" evidence="2">
    <location>
        <begin position="1"/>
        <end position="15"/>
    </location>
</feature>
<sequence length="563" mass="61015">MLCLQASLLAVPAAAAELLTLGVHPGPVSLAASVDTWLDPGGQTPVEKVEAGPQPPGFTPLQAGKPQALDNAALWLRFDAVVNDPRDHWKLELPMAAVDKISLYYRDSLGRWVVQQAGDTLPMSAWPVPGRFPALSLSPEQGQPVRYYLRIEHARVPFSAVPRAVSDTRLTAARQLDHLLLGAYFGLAFLVSLLALINAVAYRDWGFASYAVYVSTFAASQVAFTGIAGLYWWPERPALNNPAVFALPLAAAATAMLFVRTVTTPRRFSRALDWFLMAMFGLLLGIALIDGTVPTVESFSVANVLVSTGIVALLLVVGVSLFEGDRHARWLALGFLPIIVASLFPLARNMGLLRASFLTEHALLLGSALELPILFYGLLRRVTQRREPETRAAALRTTDPLTGLRSTRVLVSKLRQVLSTAGRYQQPCALLLINLSNFAALQQEHGREAGDRAMVMAASRIRAAAQTTDTVARVGDSQFALLMEGPMTSDSVNDVATKILASGLRPSRELPGADPLVFHIAIGYMAQPARLEQSEAQSYLNQLLQAVKDMSDGSRKAIRLIQL</sequence>
<evidence type="ECO:0000256" key="1">
    <source>
        <dbReference type="SAM" id="Phobius"/>
    </source>
</evidence>
<dbReference type="InterPro" id="IPR043128">
    <property type="entry name" value="Rev_trsase/Diguanyl_cyclase"/>
</dbReference>
<feature type="transmembrane region" description="Helical" evidence="1">
    <location>
        <begin position="271"/>
        <end position="289"/>
    </location>
</feature>
<proteinExistence type="predicted"/>
<dbReference type="InterPro" id="IPR000160">
    <property type="entry name" value="GGDEF_dom"/>
</dbReference>
<dbReference type="PROSITE" id="PS50887">
    <property type="entry name" value="GGDEF"/>
    <property type="match status" value="1"/>
</dbReference>
<keyword evidence="5" id="KW-1185">Reference proteome</keyword>
<dbReference type="CDD" id="cd01949">
    <property type="entry name" value="GGDEF"/>
    <property type="match status" value="1"/>
</dbReference>
<reference evidence="4" key="1">
    <citation type="journal article" date="2014" name="Int. J. Syst. Evol. Microbiol.">
        <title>Complete genome sequence of Corynebacterium casei LMG S-19264T (=DSM 44701T), isolated from a smear-ripened cheese.</title>
        <authorList>
            <consortium name="US DOE Joint Genome Institute (JGI-PGF)"/>
            <person name="Walter F."/>
            <person name="Albersmeier A."/>
            <person name="Kalinowski J."/>
            <person name="Ruckert C."/>
        </authorList>
    </citation>
    <scope>NUCLEOTIDE SEQUENCE</scope>
    <source>
        <strain evidence="4">CGMCC 1.15322</strain>
    </source>
</reference>
<protein>
    <submittedName>
        <fullName evidence="4">Sensor domain-containing diguanylate cyclase</fullName>
    </submittedName>
</protein>
<name>A0A916S8D9_9BURK</name>
<dbReference type="EMBL" id="BMIG01000002">
    <property type="protein sequence ID" value="GGA88708.1"/>
    <property type="molecule type" value="Genomic_DNA"/>
</dbReference>
<feature type="transmembrane region" description="Helical" evidence="1">
    <location>
        <begin position="301"/>
        <end position="322"/>
    </location>
</feature>
<keyword evidence="1" id="KW-1133">Transmembrane helix</keyword>
<accession>A0A916S8D9</accession>
<feature type="domain" description="GGDEF" evidence="3">
    <location>
        <begin position="426"/>
        <end position="563"/>
    </location>
</feature>
<reference evidence="4" key="2">
    <citation type="submission" date="2020-09" db="EMBL/GenBank/DDBJ databases">
        <authorList>
            <person name="Sun Q."/>
            <person name="Zhou Y."/>
        </authorList>
    </citation>
    <scope>NUCLEOTIDE SEQUENCE</scope>
    <source>
        <strain evidence="4">CGMCC 1.15322</strain>
    </source>
</reference>
<dbReference type="InterPro" id="IPR029787">
    <property type="entry name" value="Nucleotide_cyclase"/>
</dbReference>
<keyword evidence="1" id="KW-0472">Membrane</keyword>
<dbReference type="PANTHER" id="PTHR44757:SF2">
    <property type="entry name" value="BIOFILM ARCHITECTURE MAINTENANCE PROTEIN MBAA"/>
    <property type="match status" value="1"/>
</dbReference>
<gene>
    <name evidence="4" type="ORF">GCM10011496_06860</name>
</gene>
<feature type="chain" id="PRO_5037594541" evidence="2">
    <location>
        <begin position="16"/>
        <end position="563"/>
    </location>
</feature>
<dbReference type="Pfam" id="PF07696">
    <property type="entry name" value="7TMR-DISMED2"/>
    <property type="match status" value="1"/>
</dbReference>
<dbReference type="SUPFAM" id="SSF55073">
    <property type="entry name" value="Nucleotide cyclase"/>
    <property type="match status" value="1"/>
</dbReference>
<evidence type="ECO:0000313" key="5">
    <source>
        <dbReference type="Proteomes" id="UP000620596"/>
    </source>
</evidence>
<evidence type="ECO:0000259" key="3">
    <source>
        <dbReference type="PROSITE" id="PS50887"/>
    </source>
</evidence>
<dbReference type="InterPro" id="IPR011623">
    <property type="entry name" value="7TMR_DISM_rcpt_extracell_dom1"/>
</dbReference>
<dbReference type="Pfam" id="PF07695">
    <property type="entry name" value="7TMR-DISM_7TM"/>
    <property type="match status" value="1"/>
</dbReference>
<keyword evidence="2" id="KW-0732">Signal</keyword>
<dbReference type="InterPro" id="IPR052155">
    <property type="entry name" value="Biofilm_reg_signaling"/>
</dbReference>
<keyword evidence="1" id="KW-0812">Transmembrane</keyword>
<dbReference type="NCBIfam" id="TIGR00254">
    <property type="entry name" value="GGDEF"/>
    <property type="match status" value="1"/>
</dbReference>